<comment type="function">
    <text evidence="1">Component of the EKC/KEOPS complex that is required for the formation of a threonylcarbamoyl group on adenosine at position 37 (t(6)A37) in tRNAs that read codons beginning with adenine. The complex is probably involved in the transfer of the threonylcarbamoyl moiety of threonylcarbamoyl-AMP (TC-AMP) to the N6 group of A37. BUD32 has ATPase activity in the context of the EKC/KEOPS complex and likely plays a supporting role to the catalytic subunit KAE1. The EKC/KEOPS complex also promotes both telomere uncapping and telomere elongation. The complex is required for efficient recruitment of transcriptional coactivators.</text>
</comment>
<accession>A0AAW0RNA9</accession>
<dbReference type="SUPFAM" id="SSF56112">
    <property type="entry name" value="Protein kinase-like (PK-like)"/>
    <property type="match status" value="1"/>
</dbReference>
<evidence type="ECO:0000259" key="15">
    <source>
        <dbReference type="PROSITE" id="PS50011"/>
    </source>
</evidence>
<evidence type="ECO:0000256" key="7">
    <source>
        <dbReference type="ARBA" id="ARBA00022679"/>
    </source>
</evidence>
<dbReference type="Gene3D" id="1.10.510.10">
    <property type="entry name" value="Transferase(Phosphotransferase) domain 1"/>
    <property type="match status" value="1"/>
</dbReference>
<gene>
    <name evidence="16" type="ORF">G3M48_006846</name>
</gene>
<name>A0AAW0RNA9_9HYPO</name>
<dbReference type="EMBL" id="JAAHCF010000475">
    <property type="protein sequence ID" value="KAK8143709.1"/>
    <property type="molecule type" value="Genomic_DNA"/>
</dbReference>
<dbReference type="PANTHER" id="PTHR45646:SF11">
    <property type="entry name" value="SERINE_THREONINE-PROTEIN KINASE DOA"/>
    <property type="match status" value="1"/>
</dbReference>
<evidence type="ECO:0000256" key="8">
    <source>
        <dbReference type="ARBA" id="ARBA00022741"/>
    </source>
</evidence>
<dbReference type="InterPro" id="IPR011009">
    <property type="entry name" value="Kinase-like_dom_sf"/>
</dbReference>
<evidence type="ECO:0000256" key="4">
    <source>
        <dbReference type="ARBA" id="ARBA00013948"/>
    </source>
</evidence>
<keyword evidence="7" id="KW-0808">Transferase</keyword>
<evidence type="ECO:0000256" key="9">
    <source>
        <dbReference type="ARBA" id="ARBA00022777"/>
    </source>
</evidence>
<evidence type="ECO:0000313" key="16">
    <source>
        <dbReference type="EMBL" id="KAK8143709.1"/>
    </source>
</evidence>
<feature type="domain" description="Protein kinase" evidence="15">
    <location>
        <begin position="97"/>
        <end position="445"/>
    </location>
</feature>
<dbReference type="GO" id="GO:0005524">
    <property type="term" value="F:ATP binding"/>
    <property type="evidence" value="ECO:0007669"/>
    <property type="project" value="UniProtKB-KW"/>
</dbReference>
<dbReference type="GO" id="GO:0004674">
    <property type="term" value="F:protein serine/threonine kinase activity"/>
    <property type="evidence" value="ECO:0007669"/>
    <property type="project" value="UniProtKB-KW"/>
</dbReference>
<dbReference type="PANTHER" id="PTHR45646">
    <property type="entry name" value="SERINE/THREONINE-PROTEIN KINASE DOA-RELATED"/>
    <property type="match status" value="1"/>
</dbReference>
<evidence type="ECO:0000256" key="11">
    <source>
        <dbReference type="ARBA" id="ARBA00030980"/>
    </source>
</evidence>
<keyword evidence="10" id="KW-0067">ATP-binding</keyword>
<protein>
    <recommendedName>
        <fullName evidence="5">EKC/KEOPS complex subunit BUD32</fullName>
        <ecNumber evidence="3">2.7.11.1</ecNumber>
    </recommendedName>
    <alternativeName>
        <fullName evidence="11 12">Atypical Serine/threonine protein kinase BUD32</fullName>
    </alternativeName>
    <alternativeName>
        <fullName evidence="4">EKC/KEOPS complex subunit bud32</fullName>
    </alternativeName>
</protein>
<dbReference type="SMART" id="SM00220">
    <property type="entry name" value="S_TKc"/>
    <property type="match status" value="1"/>
</dbReference>
<comment type="catalytic activity">
    <reaction evidence="14">
        <text>L-seryl-[protein] + ATP = O-phospho-L-seryl-[protein] + ADP + H(+)</text>
        <dbReference type="Rhea" id="RHEA:17989"/>
        <dbReference type="Rhea" id="RHEA-COMP:9863"/>
        <dbReference type="Rhea" id="RHEA-COMP:11604"/>
        <dbReference type="ChEBI" id="CHEBI:15378"/>
        <dbReference type="ChEBI" id="CHEBI:29999"/>
        <dbReference type="ChEBI" id="CHEBI:30616"/>
        <dbReference type="ChEBI" id="CHEBI:83421"/>
        <dbReference type="ChEBI" id="CHEBI:456216"/>
        <dbReference type="EC" id="2.7.11.1"/>
    </reaction>
</comment>
<comment type="catalytic activity">
    <reaction evidence="13">
        <text>L-threonyl-[protein] + ATP = O-phospho-L-threonyl-[protein] + ADP + H(+)</text>
        <dbReference type="Rhea" id="RHEA:46608"/>
        <dbReference type="Rhea" id="RHEA-COMP:11060"/>
        <dbReference type="Rhea" id="RHEA-COMP:11605"/>
        <dbReference type="ChEBI" id="CHEBI:15378"/>
        <dbReference type="ChEBI" id="CHEBI:30013"/>
        <dbReference type="ChEBI" id="CHEBI:30616"/>
        <dbReference type="ChEBI" id="CHEBI:61977"/>
        <dbReference type="ChEBI" id="CHEBI:456216"/>
        <dbReference type="EC" id="2.7.11.1"/>
    </reaction>
</comment>
<dbReference type="PROSITE" id="PS00109">
    <property type="entry name" value="PROTEIN_KINASE_TYR"/>
    <property type="match status" value="1"/>
</dbReference>
<evidence type="ECO:0000256" key="10">
    <source>
        <dbReference type="ARBA" id="ARBA00022840"/>
    </source>
</evidence>
<keyword evidence="8" id="KW-0547">Nucleotide-binding</keyword>
<keyword evidence="9" id="KW-0418">Kinase</keyword>
<dbReference type="PROSITE" id="PS50011">
    <property type="entry name" value="PROTEIN_KINASE_DOM"/>
    <property type="match status" value="1"/>
</dbReference>
<dbReference type="InterPro" id="IPR051175">
    <property type="entry name" value="CLK_kinases"/>
</dbReference>
<evidence type="ECO:0000256" key="14">
    <source>
        <dbReference type="ARBA" id="ARBA00048679"/>
    </source>
</evidence>
<dbReference type="GO" id="GO:0005634">
    <property type="term" value="C:nucleus"/>
    <property type="evidence" value="ECO:0007669"/>
    <property type="project" value="TreeGrafter"/>
</dbReference>
<dbReference type="EC" id="2.7.11.1" evidence="3"/>
<sequence>MSYTAALCRRVVGIQSCALASLTVKTPSRFILAPQTLLQRFDPPIHARAMSTQPKVFPTVGFETLPTDKPIEEENLPNYKAERYYAAHIGQVLHDRYQIVGKLGFGGGSTVWACRDLKYEDKLLTLKICTTGEHGTRDALQEIAISNHIKSIDAPDHPGKQRLRVVLDNFEVDGLNGNCHHCLVFAPLGQPLTKFRRVFPQNALDPDGLRFTLLWVITGLDFLHQAGVVHTDLSPNNILVSFNPGEELVFKQIEDLELANPTPRKVLPDRSIYLSYELGITHGPAVITDFGAARLGDPENDEKHSGDVMPGIYRAPEIIMGADWDSKIDIWSLGVMVWDLFEGGPLFRGVSANNLDDELHLAEMVSLLGSPPKKFLERHIKSRQFWDSEGTWIASTPIPDQSLESREIKLEGEEKQQLLDFMRKVLCWLPEDRKTAEQLYDDAFLNGYKRHESDAALDQIS</sequence>
<proteinExistence type="predicted"/>
<evidence type="ECO:0000313" key="17">
    <source>
        <dbReference type="Proteomes" id="UP001397290"/>
    </source>
</evidence>
<reference evidence="16 17" key="1">
    <citation type="submission" date="2020-02" db="EMBL/GenBank/DDBJ databases">
        <title>Comparative genomics of the hypocrealean fungal genus Beauvera.</title>
        <authorList>
            <person name="Showalter D.N."/>
            <person name="Bushley K.E."/>
            <person name="Rehner S.A."/>
        </authorList>
    </citation>
    <scope>NUCLEOTIDE SEQUENCE [LARGE SCALE GENOMIC DNA]</scope>
    <source>
        <strain evidence="16 17">ARSEF4384</strain>
    </source>
</reference>
<evidence type="ECO:0000256" key="3">
    <source>
        <dbReference type="ARBA" id="ARBA00012513"/>
    </source>
</evidence>
<evidence type="ECO:0000256" key="1">
    <source>
        <dbReference type="ARBA" id="ARBA00003747"/>
    </source>
</evidence>
<keyword evidence="6" id="KW-0723">Serine/threonine-protein kinase</keyword>
<dbReference type="InterPro" id="IPR008266">
    <property type="entry name" value="Tyr_kinase_AS"/>
</dbReference>
<evidence type="ECO:0000256" key="5">
    <source>
        <dbReference type="ARBA" id="ARBA00019973"/>
    </source>
</evidence>
<dbReference type="GO" id="GO:0043484">
    <property type="term" value="P:regulation of RNA splicing"/>
    <property type="evidence" value="ECO:0007669"/>
    <property type="project" value="TreeGrafter"/>
</dbReference>
<evidence type="ECO:0000256" key="13">
    <source>
        <dbReference type="ARBA" id="ARBA00047899"/>
    </source>
</evidence>
<dbReference type="AlphaFoldDB" id="A0AAW0RNA9"/>
<dbReference type="Proteomes" id="UP001397290">
    <property type="component" value="Unassembled WGS sequence"/>
</dbReference>
<evidence type="ECO:0000256" key="2">
    <source>
        <dbReference type="ARBA" id="ARBA00011534"/>
    </source>
</evidence>
<dbReference type="Pfam" id="PF00069">
    <property type="entry name" value="Pkinase"/>
    <property type="match status" value="1"/>
</dbReference>
<comment type="subunit">
    <text evidence="2">Component of the EKC/KEOPS complex composed of at least BUD32, CGI121, GON7, KAE1 and PCC1; the whole complex dimerizes.</text>
</comment>
<evidence type="ECO:0000256" key="6">
    <source>
        <dbReference type="ARBA" id="ARBA00022527"/>
    </source>
</evidence>
<dbReference type="InterPro" id="IPR000719">
    <property type="entry name" value="Prot_kinase_dom"/>
</dbReference>
<comment type="caution">
    <text evidence="16">The sequence shown here is derived from an EMBL/GenBank/DDBJ whole genome shotgun (WGS) entry which is preliminary data.</text>
</comment>
<evidence type="ECO:0000256" key="12">
    <source>
        <dbReference type="ARBA" id="ARBA00033194"/>
    </source>
</evidence>
<dbReference type="Gene3D" id="3.30.200.20">
    <property type="entry name" value="Phosphorylase Kinase, domain 1"/>
    <property type="match status" value="1"/>
</dbReference>
<organism evidence="16 17">
    <name type="scientific">Beauveria asiatica</name>
    <dbReference type="NCBI Taxonomy" id="1069075"/>
    <lineage>
        <taxon>Eukaryota</taxon>
        <taxon>Fungi</taxon>
        <taxon>Dikarya</taxon>
        <taxon>Ascomycota</taxon>
        <taxon>Pezizomycotina</taxon>
        <taxon>Sordariomycetes</taxon>
        <taxon>Hypocreomycetidae</taxon>
        <taxon>Hypocreales</taxon>
        <taxon>Cordycipitaceae</taxon>
        <taxon>Beauveria</taxon>
    </lineage>
</organism>
<keyword evidence="17" id="KW-1185">Reference proteome</keyword>